<dbReference type="AlphaFoldDB" id="A0A165GXI7"/>
<dbReference type="Pfam" id="PF20439">
    <property type="entry name" value="SpoIVA_C"/>
    <property type="match status" value="1"/>
</dbReference>
<dbReference type="NCBIfam" id="TIGR02836">
    <property type="entry name" value="spore_IV_A"/>
    <property type="match status" value="1"/>
</dbReference>
<evidence type="ECO:0000259" key="2">
    <source>
        <dbReference type="Pfam" id="PF20438"/>
    </source>
</evidence>
<dbReference type="RefSeq" id="WP_063179202.1">
    <property type="nucleotide sequence ID" value="NZ_LQNT01000009.1"/>
</dbReference>
<dbReference type="GO" id="GO:0016887">
    <property type="term" value="F:ATP hydrolysis activity"/>
    <property type="evidence" value="ECO:0007669"/>
    <property type="project" value="InterPro"/>
</dbReference>
<dbReference type="SUPFAM" id="SSF52540">
    <property type="entry name" value="P-loop containing nucleoside triphosphate hydrolases"/>
    <property type="match status" value="1"/>
</dbReference>
<evidence type="ECO:0000259" key="1">
    <source>
        <dbReference type="Pfam" id="PF09547"/>
    </source>
</evidence>
<dbReference type="Gene3D" id="3.40.50.300">
    <property type="entry name" value="P-loop containing nucleotide triphosphate hydrolases"/>
    <property type="match status" value="1"/>
</dbReference>
<name>A0A165GXI7_9BACL</name>
<comment type="caution">
    <text evidence="4">The sequence shown here is derived from an EMBL/GenBank/DDBJ whole genome shotgun (WGS) entry which is preliminary data.</text>
</comment>
<evidence type="ECO:0000313" key="4">
    <source>
        <dbReference type="EMBL" id="KZE38065.1"/>
    </source>
</evidence>
<gene>
    <name evidence="4" type="ORF">AV656_03815</name>
</gene>
<sequence length="492" mass="55029">MSEALYEELAKRTDGDIYIGVVGPVRVGKSTFVKRVMEEVVIPNMVEEADRNRAQDELPQSSPGPVIMTAEPKFVPARGTGISVGDGDLTFQIRLADCVGYVIDGVKGHMDDDGPKYVHTPWHNEPVPFEEAARIGTDKVIRDHSTIGIVMTTDGTVNNIPRAAALKAEEEIVGKLKEIGKPFVIVLNSRMPAHSETVALRDELTDKYGVPVIAISADQLNANEIQLILQEALFEFPISEIELQKPEWMDVLADDHYLNTSIRSRLDDGLSAVSKIRDVQRLAASIQEEDFVRRAEVVSVDAGQGKANILVETEDGVFHEVCDEMMGEPIRTKKDWLLFIRDAVKSKEAFGQYEEAIESAKKTGYGVTLPVIHDFEPTPPELIKQNNFFGVRMKAKAPSLHIMRIDMEAEFSPLIGSEFHSLQLLKDLKEAYLNDREALWSTQLFGTPLHEVMKESIRFKTTAVPERARNRIRETMEQMVNDGNKGMVTFIL</sequence>
<dbReference type="InterPro" id="IPR046841">
    <property type="entry name" value="SpoIVA_middle"/>
</dbReference>
<feature type="domain" description="Sporulation stage IV protein A C-terminal" evidence="3">
    <location>
        <begin position="420"/>
        <end position="492"/>
    </location>
</feature>
<dbReference type="InterPro" id="IPR014201">
    <property type="entry name" value="Spore_IV_A"/>
</dbReference>
<dbReference type="GO" id="GO:0005524">
    <property type="term" value="F:ATP binding"/>
    <property type="evidence" value="ECO:0007669"/>
    <property type="project" value="InterPro"/>
</dbReference>
<dbReference type="Pfam" id="PF20438">
    <property type="entry name" value="SpoIVA_middle"/>
    <property type="match status" value="1"/>
</dbReference>
<dbReference type="InterPro" id="IPR027417">
    <property type="entry name" value="P-loop_NTPase"/>
</dbReference>
<protein>
    <submittedName>
        <fullName evidence="4">Stage IV sporulation protein B</fullName>
    </submittedName>
</protein>
<dbReference type="InterPro" id="IPR046840">
    <property type="entry name" value="SpoIVA_C"/>
</dbReference>
<evidence type="ECO:0000313" key="5">
    <source>
        <dbReference type="Proteomes" id="UP000076490"/>
    </source>
</evidence>
<feature type="domain" description="Stage IV sporulation protein A ATPase" evidence="1">
    <location>
        <begin position="4"/>
        <end position="237"/>
    </location>
</feature>
<dbReference type="InterPro" id="IPR046842">
    <property type="entry name" value="SpoIVA_ATPase"/>
</dbReference>
<feature type="domain" description="Stage IV sporulation protein A middle" evidence="2">
    <location>
        <begin position="238"/>
        <end position="416"/>
    </location>
</feature>
<dbReference type="GO" id="GO:0043934">
    <property type="term" value="P:sporulation"/>
    <property type="evidence" value="ECO:0007669"/>
    <property type="project" value="InterPro"/>
</dbReference>
<dbReference type="OrthoDB" id="9761464at2"/>
<dbReference type="EMBL" id="LQNT01000009">
    <property type="protein sequence ID" value="KZE38065.1"/>
    <property type="molecule type" value="Genomic_DNA"/>
</dbReference>
<evidence type="ECO:0000259" key="3">
    <source>
        <dbReference type="Pfam" id="PF20439"/>
    </source>
</evidence>
<organism evidence="4 5">
    <name type="scientific">Bhargavaea cecembensis</name>
    <dbReference type="NCBI Taxonomy" id="394098"/>
    <lineage>
        <taxon>Bacteria</taxon>
        <taxon>Bacillati</taxon>
        <taxon>Bacillota</taxon>
        <taxon>Bacilli</taxon>
        <taxon>Bacillales</taxon>
        <taxon>Caryophanaceae</taxon>
        <taxon>Bhargavaea</taxon>
    </lineage>
</organism>
<dbReference type="Pfam" id="PF09547">
    <property type="entry name" value="SpoIVA_ATPase"/>
    <property type="match status" value="1"/>
</dbReference>
<proteinExistence type="predicted"/>
<accession>A0A165GXI7</accession>
<reference evidence="4 5" key="1">
    <citation type="submission" date="2016-01" db="EMBL/GenBank/DDBJ databases">
        <title>Whole genome sequencing of Bhargavaea cecembensis T14.</title>
        <authorList>
            <person name="Hong K.W."/>
        </authorList>
    </citation>
    <scope>NUCLEOTIDE SEQUENCE [LARGE SCALE GENOMIC DNA]</scope>
    <source>
        <strain evidence="4 5">T14</strain>
    </source>
</reference>
<dbReference type="Proteomes" id="UP000076490">
    <property type="component" value="Unassembled WGS sequence"/>
</dbReference>